<evidence type="ECO:0000313" key="7">
    <source>
        <dbReference type="EMBL" id="RZQ59374.1"/>
    </source>
</evidence>
<accession>A0A4Q7J0B6</accession>
<keyword evidence="3 5" id="KW-1133">Transmembrane helix</keyword>
<evidence type="ECO:0000256" key="3">
    <source>
        <dbReference type="ARBA" id="ARBA00022989"/>
    </source>
</evidence>
<dbReference type="GO" id="GO:0004252">
    <property type="term" value="F:serine-type endopeptidase activity"/>
    <property type="evidence" value="ECO:0007669"/>
    <property type="project" value="InterPro"/>
</dbReference>
<dbReference type="EMBL" id="SFCC01000026">
    <property type="protein sequence ID" value="RZQ59374.1"/>
    <property type="molecule type" value="Genomic_DNA"/>
</dbReference>
<dbReference type="SUPFAM" id="SSF144091">
    <property type="entry name" value="Rhomboid-like"/>
    <property type="match status" value="1"/>
</dbReference>
<evidence type="ECO:0000256" key="5">
    <source>
        <dbReference type="SAM" id="Phobius"/>
    </source>
</evidence>
<organism evidence="7 8">
    <name type="scientific">Amycolatopsis suaedae</name>
    <dbReference type="NCBI Taxonomy" id="2510978"/>
    <lineage>
        <taxon>Bacteria</taxon>
        <taxon>Bacillati</taxon>
        <taxon>Actinomycetota</taxon>
        <taxon>Actinomycetes</taxon>
        <taxon>Pseudonocardiales</taxon>
        <taxon>Pseudonocardiaceae</taxon>
        <taxon>Amycolatopsis</taxon>
    </lineage>
</organism>
<keyword evidence="4 5" id="KW-0472">Membrane</keyword>
<dbReference type="InterPro" id="IPR035952">
    <property type="entry name" value="Rhomboid-like_sf"/>
</dbReference>
<evidence type="ECO:0000313" key="8">
    <source>
        <dbReference type="Proteomes" id="UP000292003"/>
    </source>
</evidence>
<keyword evidence="7" id="KW-0645">Protease</keyword>
<evidence type="ECO:0000259" key="6">
    <source>
        <dbReference type="Pfam" id="PF01694"/>
    </source>
</evidence>
<evidence type="ECO:0000256" key="4">
    <source>
        <dbReference type="ARBA" id="ARBA00023136"/>
    </source>
</evidence>
<feature type="transmembrane region" description="Helical" evidence="5">
    <location>
        <begin position="67"/>
        <end position="85"/>
    </location>
</feature>
<comment type="subcellular location">
    <subcellularLocation>
        <location evidence="1">Membrane</location>
        <topology evidence="1">Multi-pass membrane protein</topology>
    </subcellularLocation>
</comment>
<feature type="transmembrane region" description="Helical" evidence="5">
    <location>
        <begin position="116"/>
        <end position="138"/>
    </location>
</feature>
<evidence type="ECO:0000256" key="1">
    <source>
        <dbReference type="ARBA" id="ARBA00004141"/>
    </source>
</evidence>
<dbReference type="Gene3D" id="1.20.1540.10">
    <property type="entry name" value="Rhomboid-like"/>
    <property type="match status" value="1"/>
</dbReference>
<dbReference type="GO" id="GO:0016020">
    <property type="term" value="C:membrane"/>
    <property type="evidence" value="ECO:0007669"/>
    <property type="project" value="UniProtKB-SubCell"/>
</dbReference>
<keyword evidence="7" id="KW-0378">Hydrolase</keyword>
<feature type="domain" description="Peptidase S54 rhomboid" evidence="6">
    <location>
        <begin position="34"/>
        <end position="165"/>
    </location>
</feature>
<dbReference type="OrthoDB" id="465874at2"/>
<dbReference type="InterPro" id="IPR022764">
    <property type="entry name" value="Peptidase_S54_rhomboid_dom"/>
</dbReference>
<feature type="transmembrane region" description="Helical" evidence="5">
    <location>
        <begin position="91"/>
        <end position="109"/>
    </location>
</feature>
<gene>
    <name evidence="7" type="ORF">EWH70_34670</name>
</gene>
<dbReference type="PANTHER" id="PTHR43066">
    <property type="entry name" value="RHOMBOID-RELATED PROTEIN"/>
    <property type="match status" value="1"/>
</dbReference>
<dbReference type="AlphaFoldDB" id="A0A4Q7J0B6"/>
<dbReference type="Pfam" id="PF01694">
    <property type="entry name" value="Rhomboid"/>
    <property type="match status" value="1"/>
</dbReference>
<evidence type="ECO:0000256" key="2">
    <source>
        <dbReference type="ARBA" id="ARBA00022692"/>
    </source>
</evidence>
<dbReference type="Proteomes" id="UP000292003">
    <property type="component" value="Unassembled WGS sequence"/>
</dbReference>
<sequence length="180" mass="18754">MLYLVEVIDAILPADLDHAGIESRTLSGLDGILWAPALHAGWDHLFSNTIPVMVFAFLAMASGIGRWAIVTAVIWVLGGLGVWLVGPGDGAVTVGASGLAFGWLAYLLVRGVFNRSLGQIAIAAVLLVIWGGMLWGVLPGDPGISWQGHLFGALAGVLAAWLIGRGDRARARKPAGNLGV</sequence>
<reference evidence="7 8" key="1">
    <citation type="submission" date="2019-02" db="EMBL/GenBank/DDBJ databases">
        <title>Draft genome sequence of Amycolatopsis sp. 8-3EHSu isolated from roots of Suaeda maritima.</title>
        <authorList>
            <person name="Duangmal K."/>
            <person name="Chantavorakit T."/>
        </authorList>
    </citation>
    <scope>NUCLEOTIDE SEQUENCE [LARGE SCALE GENOMIC DNA]</scope>
    <source>
        <strain evidence="7 8">8-3EHSu</strain>
    </source>
</reference>
<keyword evidence="2 5" id="KW-0812">Transmembrane</keyword>
<feature type="transmembrane region" description="Helical" evidence="5">
    <location>
        <begin position="144"/>
        <end position="163"/>
    </location>
</feature>
<comment type="caution">
    <text evidence="7">The sequence shown here is derived from an EMBL/GenBank/DDBJ whole genome shotgun (WGS) entry which is preliminary data.</text>
</comment>
<dbReference type="GO" id="GO:0006508">
    <property type="term" value="P:proteolysis"/>
    <property type="evidence" value="ECO:0007669"/>
    <property type="project" value="UniProtKB-KW"/>
</dbReference>
<name>A0A4Q7J0B6_9PSEU</name>
<protein>
    <submittedName>
        <fullName evidence="7">Rhomboid family intramembrane serine protease</fullName>
    </submittedName>
</protein>
<keyword evidence="8" id="KW-1185">Reference proteome</keyword>
<proteinExistence type="predicted"/>